<dbReference type="InterPro" id="IPR051099">
    <property type="entry name" value="AGR/TXD"/>
</dbReference>
<dbReference type="Pfam" id="PF13899">
    <property type="entry name" value="Thioredoxin_7"/>
    <property type="match status" value="1"/>
</dbReference>
<dbReference type="EMBL" id="SJPN01000006">
    <property type="protein sequence ID" value="TWT98476.1"/>
    <property type="molecule type" value="Genomic_DNA"/>
</dbReference>
<dbReference type="PANTHER" id="PTHR15337">
    <property type="entry name" value="ANTERIOR GRADIENT PROTEIN-RELATED"/>
    <property type="match status" value="1"/>
</dbReference>
<gene>
    <name evidence="3" type="ORF">Pla52n_49900</name>
</gene>
<dbReference type="Proteomes" id="UP000320176">
    <property type="component" value="Unassembled WGS sequence"/>
</dbReference>
<protein>
    <recommendedName>
        <fullName evidence="5">Protein-disulfide reductase</fullName>
    </recommendedName>
</protein>
<feature type="chain" id="PRO_5022874382" description="Protein-disulfide reductase" evidence="2">
    <location>
        <begin position="21"/>
        <end position="151"/>
    </location>
</feature>
<dbReference type="Gene3D" id="3.40.30.10">
    <property type="entry name" value="Glutaredoxin"/>
    <property type="match status" value="1"/>
</dbReference>
<name>A0A5C6AGE7_9BACT</name>
<proteinExistence type="predicted"/>
<evidence type="ECO:0000313" key="3">
    <source>
        <dbReference type="EMBL" id="TWT98476.1"/>
    </source>
</evidence>
<sequence length="151" mass="16651" precursor="true">MVAMGFGSLLLLLSVGSSSAETPQLVSTTAEMSPASGVQWHDNLEAGWRQARQLKRPMVIFITSRQCIYCDAMKRDTWCDQSVTQQLRDGYVAIRLTPEHNAETLSRIKVPAYPTTLIGLPEGKVVAHRIGYQPANTVRSLLGEIANSIKH</sequence>
<accession>A0A5C6AGE7</accession>
<dbReference type="PANTHER" id="PTHR15337:SF11">
    <property type="entry name" value="THIOREDOXIN DOMAIN-CONTAINING PROTEIN"/>
    <property type="match status" value="1"/>
</dbReference>
<feature type="signal peptide" evidence="2">
    <location>
        <begin position="1"/>
        <end position="20"/>
    </location>
</feature>
<keyword evidence="1 2" id="KW-0732">Signal</keyword>
<dbReference type="AlphaFoldDB" id="A0A5C6AGE7"/>
<keyword evidence="4" id="KW-1185">Reference proteome</keyword>
<reference evidence="3 4" key="1">
    <citation type="submission" date="2019-02" db="EMBL/GenBank/DDBJ databases">
        <title>Deep-cultivation of Planctomycetes and their phenomic and genomic characterization uncovers novel biology.</title>
        <authorList>
            <person name="Wiegand S."/>
            <person name="Jogler M."/>
            <person name="Boedeker C."/>
            <person name="Pinto D."/>
            <person name="Vollmers J."/>
            <person name="Rivas-Marin E."/>
            <person name="Kohn T."/>
            <person name="Peeters S.H."/>
            <person name="Heuer A."/>
            <person name="Rast P."/>
            <person name="Oberbeckmann S."/>
            <person name="Bunk B."/>
            <person name="Jeske O."/>
            <person name="Meyerdierks A."/>
            <person name="Storesund J.E."/>
            <person name="Kallscheuer N."/>
            <person name="Luecker S."/>
            <person name="Lage O.M."/>
            <person name="Pohl T."/>
            <person name="Merkel B.J."/>
            <person name="Hornburger P."/>
            <person name="Mueller R.-W."/>
            <person name="Bruemmer F."/>
            <person name="Labrenz M."/>
            <person name="Spormann A.M."/>
            <person name="Op Den Camp H."/>
            <person name="Overmann J."/>
            <person name="Amann R."/>
            <person name="Jetten M.S.M."/>
            <person name="Mascher T."/>
            <person name="Medema M.H."/>
            <person name="Devos D.P."/>
            <person name="Kaster A.-K."/>
            <person name="Ovreas L."/>
            <person name="Rohde M."/>
            <person name="Galperin M.Y."/>
            <person name="Jogler C."/>
        </authorList>
    </citation>
    <scope>NUCLEOTIDE SEQUENCE [LARGE SCALE GENOMIC DNA]</scope>
    <source>
        <strain evidence="3 4">Pla52n</strain>
    </source>
</reference>
<evidence type="ECO:0000313" key="4">
    <source>
        <dbReference type="Proteomes" id="UP000320176"/>
    </source>
</evidence>
<organism evidence="3 4">
    <name type="scientific">Stieleria varia</name>
    <dbReference type="NCBI Taxonomy" id="2528005"/>
    <lineage>
        <taxon>Bacteria</taxon>
        <taxon>Pseudomonadati</taxon>
        <taxon>Planctomycetota</taxon>
        <taxon>Planctomycetia</taxon>
        <taxon>Pirellulales</taxon>
        <taxon>Pirellulaceae</taxon>
        <taxon>Stieleria</taxon>
    </lineage>
</organism>
<comment type="caution">
    <text evidence="3">The sequence shown here is derived from an EMBL/GenBank/DDBJ whole genome shotgun (WGS) entry which is preliminary data.</text>
</comment>
<evidence type="ECO:0008006" key="5">
    <source>
        <dbReference type="Google" id="ProtNLM"/>
    </source>
</evidence>
<dbReference type="InterPro" id="IPR036249">
    <property type="entry name" value="Thioredoxin-like_sf"/>
</dbReference>
<evidence type="ECO:0000256" key="1">
    <source>
        <dbReference type="ARBA" id="ARBA00022729"/>
    </source>
</evidence>
<evidence type="ECO:0000256" key="2">
    <source>
        <dbReference type="SAM" id="SignalP"/>
    </source>
</evidence>
<dbReference type="SUPFAM" id="SSF52833">
    <property type="entry name" value="Thioredoxin-like"/>
    <property type="match status" value="1"/>
</dbReference>